<gene>
    <name evidence="1" type="ORF">KQX54_013775</name>
</gene>
<comment type="caution">
    <text evidence="1">The sequence shown here is derived from an EMBL/GenBank/DDBJ whole genome shotgun (WGS) entry which is preliminary data.</text>
</comment>
<reference evidence="1 2" key="1">
    <citation type="journal article" date="2021" name="J. Hered.">
        <title>A chromosome-level genome assembly of the parasitoid wasp, Cotesia glomerata (Hymenoptera: Braconidae).</title>
        <authorList>
            <person name="Pinto B.J."/>
            <person name="Weis J.J."/>
            <person name="Gamble T."/>
            <person name="Ode P.J."/>
            <person name="Paul R."/>
            <person name="Zaspel J.M."/>
        </authorList>
    </citation>
    <scope>NUCLEOTIDE SEQUENCE [LARGE SCALE GENOMIC DNA]</scope>
    <source>
        <strain evidence="1">CgM1</strain>
    </source>
</reference>
<dbReference type="AlphaFoldDB" id="A0AAV7HD78"/>
<evidence type="ECO:0000313" key="1">
    <source>
        <dbReference type="EMBL" id="KAH0535124.1"/>
    </source>
</evidence>
<protein>
    <submittedName>
        <fullName evidence="1">Uncharacterized protein</fullName>
    </submittedName>
</protein>
<sequence length="135" mass="15164">MDKSKECIVIMPKNEQCGEETVKSIRRNINVGDLGIGINKVRNGSNGKVIVELDKEIDESVIANEITEKDVIEMDDKVLTDNIVKQNKLVNLQGENEIKIIKKYLKNKDSGTMILELHLDIHKLLLNNGRIKIGG</sequence>
<organism evidence="1 2">
    <name type="scientific">Cotesia glomerata</name>
    <name type="common">Lepidopteran parasitic wasp</name>
    <name type="synonym">Apanteles glomeratus</name>
    <dbReference type="NCBI Taxonomy" id="32391"/>
    <lineage>
        <taxon>Eukaryota</taxon>
        <taxon>Metazoa</taxon>
        <taxon>Ecdysozoa</taxon>
        <taxon>Arthropoda</taxon>
        <taxon>Hexapoda</taxon>
        <taxon>Insecta</taxon>
        <taxon>Pterygota</taxon>
        <taxon>Neoptera</taxon>
        <taxon>Endopterygota</taxon>
        <taxon>Hymenoptera</taxon>
        <taxon>Apocrita</taxon>
        <taxon>Ichneumonoidea</taxon>
        <taxon>Braconidae</taxon>
        <taxon>Microgastrinae</taxon>
        <taxon>Cotesia</taxon>
    </lineage>
</organism>
<evidence type="ECO:0000313" key="2">
    <source>
        <dbReference type="Proteomes" id="UP000826195"/>
    </source>
</evidence>
<name>A0AAV7HD78_COTGL</name>
<dbReference type="Proteomes" id="UP000826195">
    <property type="component" value="Unassembled WGS sequence"/>
</dbReference>
<accession>A0AAV7HD78</accession>
<proteinExistence type="predicted"/>
<keyword evidence="2" id="KW-1185">Reference proteome</keyword>
<dbReference type="EMBL" id="JAHXZJ010002982">
    <property type="protein sequence ID" value="KAH0535124.1"/>
    <property type="molecule type" value="Genomic_DNA"/>
</dbReference>